<sequence>MGIHDNHMQQRHRVGSSRSNRDQNPNGSNSQTWRPVTNSNQVPAPPMAYRQNQVQPTTAAYRPSQAQAPAVAFRTSQVQAPTMSCRPNHVQAPTMANRTIQVQAPTMPQRTHQEMSTRSHEVATVEVGVMPLEAYGGRIWSYEELRAAYGANPAQVYATRQAKGSLAASSSSLGENPRYRIAGQFAAQQVASPPVASQYATTLTVQQGPQPYNFSALQDPISSDDLSLWIQQRERIHFGNLSTMMQHQNPTPYISSSRMVEPQNLSTCPQDQPGEEELYPPNITQDDLPDRVDNELDRVFKHDKVNWSVHAQLLPNKPNALGPMVHSSFRHVGSTELTKLQELIEREGTIRLLCSYFKKIYPPSTPTNTSSNNTSNGFNYTGNNNCMSVPPRTHVHGRNSNDERRAVPNNSSWPTPLVSDQVHGNIDDGTSDDLG</sequence>
<dbReference type="Gramene" id="RZC64637">
    <property type="protein sequence ID" value="RZC64637"/>
    <property type="gene ID" value="C5167_008328"/>
</dbReference>
<dbReference type="EMBL" id="CM010720">
    <property type="protein sequence ID" value="RZC64637.1"/>
    <property type="molecule type" value="Genomic_DNA"/>
</dbReference>
<gene>
    <name evidence="2" type="ORF">C5167_008328</name>
</gene>
<dbReference type="Proteomes" id="UP000316621">
    <property type="component" value="Chromosome 6"/>
</dbReference>
<evidence type="ECO:0000313" key="3">
    <source>
        <dbReference type="Proteomes" id="UP000316621"/>
    </source>
</evidence>
<feature type="region of interest" description="Disordered" evidence="1">
    <location>
        <begin position="363"/>
        <end position="435"/>
    </location>
</feature>
<evidence type="ECO:0000256" key="1">
    <source>
        <dbReference type="SAM" id="MobiDB-lite"/>
    </source>
</evidence>
<dbReference type="AlphaFoldDB" id="A0A4Y7JVA1"/>
<organism evidence="2 3">
    <name type="scientific">Papaver somniferum</name>
    <name type="common">Opium poppy</name>
    <dbReference type="NCBI Taxonomy" id="3469"/>
    <lineage>
        <taxon>Eukaryota</taxon>
        <taxon>Viridiplantae</taxon>
        <taxon>Streptophyta</taxon>
        <taxon>Embryophyta</taxon>
        <taxon>Tracheophyta</taxon>
        <taxon>Spermatophyta</taxon>
        <taxon>Magnoliopsida</taxon>
        <taxon>Ranunculales</taxon>
        <taxon>Papaveraceae</taxon>
        <taxon>Papaveroideae</taxon>
        <taxon>Papaver</taxon>
    </lineage>
</organism>
<protein>
    <submittedName>
        <fullName evidence="2">Uncharacterized protein</fullName>
    </submittedName>
</protein>
<proteinExistence type="predicted"/>
<feature type="region of interest" description="Disordered" evidence="1">
    <location>
        <begin position="1"/>
        <end position="46"/>
    </location>
</feature>
<evidence type="ECO:0000313" key="2">
    <source>
        <dbReference type="EMBL" id="RZC64637.1"/>
    </source>
</evidence>
<keyword evidence="3" id="KW-1185">Reference proteome</keyword>
<feature type="compositionally biased region" description="Polar residues" evidence="1">
    <location>
        <begin position="16"/>
        <end position="42"/>
    </location>
</feature>
<accession>A0A4Y7JVA1</accession>
<feature type="compositionally biased region" description="Low complexity" evidence="1">
    <location>
        <begin position="366"/>
        <end position="385"/>
    </location>
</feature>
<reference evidence="2 3" key="1">
    <citation type="journal article" date="2018" name="Science">
        <title>The opium poppy genome and morphinan production.</title>
        <authorList>
            <person name="Guo L."/>
            <person name="Winzer T."/>
            <person name="Yang X."/>
            <person name="Li Y."/>
            <person name="Ning Z."/>
            <person name="He Z."/>
            <person name="Teodor R."/>
            <person name="Lu Y."/>
            <person name="Bowser T.A."/>
            <person name="Graham I.A."/>
            <person name="Ye K."/>
        </authorList>
    </citation>
    <scope>NUCLEOTIDE SEQUENCE [LARGE SCALE GENOMIC DNA]</scope>
    <source>
        <strain evidence="3">cv. HN1</strain>
        <tissue evidence="2">Leaves</tissue>
    </source>
</reference>
<name>A0A4Y7JVA1_PAPSO</name>